<dbReference type="RefSeq" id="WP_277444047.1">
    <property type="nucleotide sequence ID" value="NZ_JAKOAV010000017.1"/>
</dbReference>
<dbReference type="EMBL" id="JAKOAV010000017">
    <property type="protein sequence ID" value="MDF9408688.1"/>
    <property type="molecule type" value="Genomic_DNA"/>
</dbReference>
<feature type="domain" description="Sporulation stage II protein D amidase enhancer LytB N-terminal" evidence="2">
    <location>
        <begin position="185"/>
        <end position="273"/>
    </location>
</feature>
<dbReference type="GO" id="GO:0030288">
    <property type="term" value="C:outer membrane-bounded periplasmic space"/>
    <property type="evidence" value="ECO:0007669"/>
    <property type="project" value="TreeGrafter"/>
</dbReference>
<gene>
    <name evidence="3" type="ORF">L7E55_10020</name>
</gene>
<comment type="caution">
    <text evidence="3">The sequence shown here is derived from an EMBL/GenBank/DDBJ whole genome shotgun (WGS) entry which is preliminary data.</text>
</comment>
<keyword evidence="4" id="KW-1185">Reference proteome</keyword>
<dbReference type="InterPro" id="IPR013693">
    <property type="entry name" value="SpoIID/LytB_N"/>
</dbReference>
<evidence type="ECO:0000256" key="1">
    <source>
        <dbReference type="SAM" id="SignalP"/>
    </source>
</evidence>
<name>A0A9X4H4E4_9FIRM</name>
<dbReference type="PANTHER" id="PTHR30032:SF4">
    <property type="entry name" value="AMIDASE ENHANCER"/>
    <property type="match status" value="1"/>
</dbReference>
<keyword evidence="1" id="KW-0732">Signal</keyword>
<dbReference type="InterPro" id="IPR013486">
    <property type="entry name" value="SpoIID/LytB"/>
</dbReference>
<dbReference type="PANTHER" id="PTHR30032">
    <property type="entry name" value="N-ACETYLMURAMOYL-L-ALANINE AMIDASE-RELATED"/>
    <property type="match status" value="1"/>
</dbReference>
<dbReference type="InterPro" id="IPR051922">
    <property type="entry name" value="Bact_Sporulation_Assoc"/>
</dbReference>
<evidence type="ECO:0000259" key="2">
    <source>
        <dbReference type="Pfam" id="PF08486"/>
    </source>
</evidence>
<dbReference type="Proteomes" id="UP001154312">
    <property type="component" value="Unassembled WGS sequence"/>
</dbReference>
<dbReference type="GO" id="GO:0030435">
    <property type="term" value="P:sporulation resulting in formation of a cellular spore"/>
    <property type="evidence" value="ECO:0007669"/>
    <property type="project" value="InterPro"/>
</dbReference>
<dbReference type="NCBIfam" id="TIGR02669">
    <property type="entry name" value="SpoIID_LytB"/>
    <property type="match status" value="1"/>
</dbReference>
<evidence type="ECO:0000313" key="3">
    <source>
        <dbReference type="EMBL" id="MDF9408688.1"/>
    </source>
</evidence>
<feature type="signal peptide" evidence="1">
    <location>
        <begin position="1"/>
        <end position="28"/>
    </location>
</feature>
<evidence type="ECO:0000313" key="4">
    <source>
        <dbReference type="Proteomes" id="UP001154312"/>
    </source>
</evidence>
<accession>A0A9X4H4E4</accession>
<proteinExistence type="predicted"/>
<organism evidence="3 4">
    <name type="scientific">Pelotomaculum isophthalicicum JI</name>
    <dbReference type="NCBI Taxonomy" id="947010"/>
    <lineage>
        <taxon>Bacteria</taxon>
        <taxon>Bacillati</taxon>
        <taxon>Bacillota</taxon>
        <taxon>Clostridia</taxon>
        <taxon>Eubacteriales</taxon>
        <taxon>Desulfotomaculaceae</taxon>
        <taxon>Pelotomaculum</taxon>
    </lineage>
</organism>
<feature type="chain" id="PRO_5040962200" evidence="1">
    <location>
        <begin position="29"/>
        <end position="457"/>
    </location>
</feature>
<dbReference type="Pfam" id="PF08486">
    <property type="entry name" value="SpoIID"/>
    <property type="match status" value="1"/>
</dbReference>
<protein>
    <submittedName>
        <fullName evidence="3">SpoIID/LytB domain-containing protein</fullName>
    </submittedName>
</protein>
<dbReference type="AlphaFoldDB" id="A0A9X4H4E4"/>
<sequence>MKLKVTTRQFPVFLSVIFSLLLPVVAEGAQKSETVRVALERQAKSLSFIANGDYQLIDLSNNKVITKIGRKESWQVDLQAGQIMFQSSGKKFGPFSGPVVVQENNTRISVIAANKNVVERISMNDLVALNASEESVNLGENTSLYVRNDRAQKELASSSGLNLISLLEGAEYKRYRGNIEFRVESGGLVAINELNIEDYLRGVVPAEMPSSWPAEALKAQAVVARNYALQKVEATSGSSYNLTNDQFSQVYSGYDAEVSATDKAIEETRGVVMLNRGNLISAFFHSSSGGYTENSEDVWYNALPYIKYKVDPYDKNNLHYNWQVNYTAAQLLEVFKSAGYKFKNITGIDTAYTASGARVKKLTVSGVGTDGKPLRAEIANADNVRIALGLKSALFTLKKVYDKDKNLTGVNITGSGWGHGLGLSQWGANGMAKQGYKYQDILKYYYSEINIVENYGK</sequence>
<reference evidence="3" key="1">
    <citation type="submission" date="2022-02" db="EMBL/GenBank/DDBJ databases">
        <authorList>
            <person name="Leng L."/>
        </authorList>
    </citation>
    <scope>NUCLEOTIDE SEQUENCE</scope>
    <source>
        <strain evidence="3">JI</strain>
    </source>
</reference>